<comment type="caution">
    <text evidence="1">The sequence shown here is derived from an EMBL/GenBank/DDBJ whole genome shotgun (WGS) entry which is preliminary data.</text>
</comment>
<organism evidence="1 2">
    <name type="scientific">Dissophora globulifera</name>
    <dbReference type="NCBI Taxonomy" id="979702"/>
    <lineage>
        <taxon>Eukaryota</taxon>
        <taxon>Fungi</taxon>
        <taxon>Fungi incertae sedis</taxon>
        <taxon>Mucoromycota</taxon>
        <taxon>Mortierellomycotina</taxon>
        <taxon>Mortierellomycetes</taxon>
        <taxon>Mortierellales</taxon>
        <taxon>Mortierellaceae</taxon>
        <taxon>Dissophora</taxon>
    </lineage>
</organism>
<sequence>MEEQFMQNYEEFEGLEWTLPSGTIVDRIVRDYVQTLRKESTLHSFVISQTRYFTQCFSPEDRSAFQKSVSESDKLADEDLPLSEWKKAKIRQYQVAPKDIWTILQSGWTTTDITPEVDEPKALLFCCSLHQAMLDLASVYRNYRYRLPPNKPEAWYRTKIWGFLWKVIDANGILEIDLGEVTSSASSLRKNGERVLETKQFQGRKIDGIVTCCVTNLEICAMEAGKTDQGTNGTKVLQDSVKMAKVLKDMFDAICSQCSAQPESIRRDLRVYGILVSGLRMDFVSFRYLEGRFFRMQTEDTIHLPSAWDDDGIATGTIIASVSKIISFTERMERMSAKITRWTQVSEDTKATDNRSPMIATLTTPYNSPRR</sequence>
<reference evidence="1" key="1">
    <citation type="journal article" date="2020" name="Fungal Divers.">
        <title>Resolving the Mortierellaceae phylogeny through synthesis of multi-gene phylogenetics and phylogenomics.</title>
        <authorList>
            <person name="Vandepol N."/>
            <person name="Liber J."/>
            <person name="Desiro A."/>
            <person name="Na H."/>
            <person name="Kennedy M."/>
            <person name="Barry K."/>
            <person name="Grigoriev I.V."/>
            <person name="Miller A.N."/>
            <person name="O'Donnell K."/>
            <person name="Stajich J.E."/>
            <person name="Bonito G."/>
        </authorList>
    </citation>
    <scope>NUCLEOTIDE SEQUENCE</scope>
    <source>
        <strain evidence="1">REB-010B</strain>
    </source>
</reference>
<dbReference type="EMBL" id="JAAAIP010000109">
    <property type="protein sequence ID" value="KAG0325571.1"/>
    <property type="molecule type" value="Genomic_DNA"/>
</dbReference>
<evidence type="ECO:0000313" key="2">
    <source>
        <dbReference type="Proteomes" id="UP000738325"/>
    </source>
</evidence>
<dbReference type="OrthoDB" id="2441193at2759"/>
<dbReference type="Proteomes" id="UP000738325">
    <property type="component" value="Unassembled WGS sequence"/>
</dbReference>
<keyword evidence="2" id="KW-1185">Reference proteome</keyword>
<proteinExistence type="predicted"/>
<name>A0A9P6UYH3_9FUNG</name>
<gene>
    <name evidence="1" type="ORF">BGZ99_000454</name>
</gene>
<protein>
    <submittedName>
        <fullName evidence="1">Uncharacterized protein</fullName>
    </submittedName>
</protein>
<accession>A0A9P6UYH3</accession>
<dbReference type="AlphaFoldDB" id="A0A9P6UYH3"/>
<evidence type="ECO:0000313" key="1">
    <source>
        <dbReference type="EMBL" id="KAG0325571.1"/>
    </source>
</evidence>